<dbReference type="Pfam" id="PF00300">
    <property type="entry name" value="His_Phos_1"/>
    <property type="match status" value="1"/>
</dbReference>
<protein>
    <recommendedName>
        <fullName evidence="4">Histidine phosphatase family protein</fullName>
    </recommendedName>
</protein>
<dbReference type="InterPro" id="IPR051695">
    <property type="entry name" value="Phosphoglycerate_Mutase"/>
</dbReference>
<dbReference type="SUPFAM" id="SSF53254">
    <property type="entry name" value="Phosphoglycerate mutase-like"/>
    <property type="match status" value="1"/>
</dbReference>
<reference evidence="2 3" key="1">
    <citation type="journal article" date="2019" name="Int. J. Syst. Evol. Microbiol.">
        <title>The Global Catalogue of Microorganisms (GCM) 10K type strain sequencing project: providing services to taxonomists for standard genome sequencing and annotation.</title>
        <authorList>
            <consortium name="The Broad Institute Genomics Platform"/>
            <consortium name="The Broad Institute Genome Sequencing Center for Infectious Disease"/>
            <person name="Wu L."/>
            <person name="Ma J."/>
        </authorList>
    </citation>
    <scope>NUCLEOTIDE SEQUENCE [LARGE SCALE GENOMIC DNA]</scope>
    <source>
        <strain evidence="2 3">JCM 3272</strain>
    </source>
</reference>
<accession>A0ABN3G4Q2</accession>
<evidence type="ECO:0000313" key="3">
    <source>
        <dbReference type="Proteomes" id="UP001501444"/>
    </source>
</evidence>
<comment type="caution">
    <text evidence="2">The sequence shown here is derived from an EMBL/GenBank/DDBJ whole genome shotgun (WGS) entry which is preliminary data.</text>
</comment>
<dbReference type="SMART" id="SM00855">
    <property type="entry name" value="PGAM"/>
    <property type="match status" value="1"/>
</dbReference>
<proteinExistence type="predicted"/>
<organism evidence="2 3">
    <name type="scientific">Dactylosporangium salmoneum</name>
    <dbReference type="NCBI Taxonomy" id="53361"/>
    <lineage>
        <taxon>Bacteria</taxon>
        <taxon>Bacillati</taxon>
        <taxon>Actinomycetota</taxon>
        <taxon>Actinomycetes</taxon>
        <taxon>Micromonosporales</taxon>
        <taxon>Micromonosporaceae</taxon>
        <taxon>Dactylosporangium</taxon>
    </lineage>
</organism>
<dbReference type="CDD" id="cd07067">
    <property type="entry name" value="HP_PGM_like"/>
    <property type="match status" value="1"/>
</dbReference>
<name>A0ABN3G4Q2_9ACTN</name>
<sequence>MTGMPLALVYETHATTVDNELGIATGWLPGELSEAGLAQAAELGQRRRDDGIAAVYASDLARAVQTADIAFRGSGIPVRLDRRLRECDYGELNGCRVERLAQERPRHLTEPFPGGQSYADVVAATAEFLGDLTRAFSGERVLVIAHSANRWALDHLLHGADLAELVTAPFAWRPGWEYDVA</sequence>
<keyword evidence="1" id="KW-0378">Hydrolase</keyword>
<dbReference type="InterPro" id="IPR013078">
    <property type="entry name" value="His_Pase_superF_clade-1"/>
</dbReference>
<dbReference type="PANTHER" id="PTHR46517">
    <property type="entry name" value="FRUCTOSE-2,6-BISPHOSPHATASE TIGAR"/>
    <property type="match status" value="1"/>
</dbReference>
<dbReference type="EMBL" id="BAAARV010000023">
    <property type="protein sequence ID" value="GAA2344086.1"/>
    <property type="molecule type" value="Genomic_DNA"/>
</dbReference>
<dbReference type="Proteomes" id="UP001501444">
    <property type="component" value="Unassembled WGS sequence"/>
</dbReference>
<evidence type="ECO:0000256" key="1">
    <source>
        <dbReference type="ARBA" id="ARBA00022801"/>
    </source>
</evidence>
<dbReference type="Gene3D" id="3.40.50.1240">
    <property type="entry name" value="Phosphoglycerate mutase-like"/>
    <property type="match status" value="1"/>
</dbReference>
<dbReference type="InterPro" id="IPR029033">
    <property type="entry name" value="His_PPase_superfam"/>
</dbReference>
<evidence type="ECO:0008006" key="4">
    <source>
        <dbReference type="Google" id="ProtNLM"/>
    </source>
</evidence>
<keyword evidence="3" id="KW-1185">Reference proteome</keyword>
<evidence type="ECO:0000313" key="2">
    <source>
        <dbReference type="EMBL" id="GAA2344086.1"/>
    </source>
</evidence>
<gene>
    <name evidence="2" type="ORF">GCM10010170_029430</name>
</gene>
<dbReference type="PANTHER" id="PTHR46517:SF1">
    <property type="entry name" value="FRUCTOSE-2,6-BISPHOSPHATASE TIGAR"/>
    <property type="match status" value="1"/>
</dbReference>